<feature type="domain" description="Methyltransferase FkbM" evidence="1">
    <location>
        <begin position="83"/>
        <end position="233"/>
    </location>
</feature>
<comment type="caution">
    <text evidence="2">The sequence shown here is derived from an EMBL/GenBank/DDBJ whole genome shotgun (WGS) entry which is preliminary data.</text>
</comment>
<organism evidence="2 3">
    <name type="scientific">Roseovarius nubinhibens</name>
    <dbReference type="NCBI Taxonomy" id="314263"/>
    <lineage>
        <taxon>Bacteria</taxon>
        <taxon>Pseudomonadati</taxon>
        <taxon>Pseudomonadota</taxon>
        <taxon>Alphaproteobacteria</taxon>
        <taxon>Rhodobacterales</taxon>
        <taxon>Roseobacteraceae</taxon>
        <taxon>Roseovarius</taxon>
    </lineage>
</organism>
<evidence type="ECO:0000259" key="1">
    <source>
        <dbReference type="Pfam" id="PF05050"/>
    </source>
</evidence>
<protein>
    <submittedName>
        <fullName evidence="2">FkbM family methyltransferase</fullName>
    </submittedName>
</protein>
<dbReference type="RefSeq" id="WP_339854634.1">
    <property type="nucleotide sequence ID" value="NZ_CAXAXR010000011.1"/>
</dbReference>
<dbReference type="PANTHER" id="PTHR34203:SF15">
    <property type="entry name" value="SLL1173 PROTEIN"/>
    <property type="match status" value="1"/>
</dbReference>
<sequence>MPAPEATDASYFDLGAALSDLGAGRALRFPPFEMVYWPDAGLQFALNMARDPIQKALRAGRFFEEEELGLLAEHVKYGAEVIDIGANIGNHAVYFATRMQARRVVVVEPNPLALAPLVANVVLNKLGHVIDMGALGIGLSDRSEGGFGMKRHDRNLGATKLRPGKGGIEVHPGDAIFADETPDLIKIDVEGMEMQVLSGLEETIARNRPVILVEVDEENAAGFEAWRQGQGYRIVRSLRHSAKNCNHLLIPEARG</sequence>
<proteinExistence type="predicted"/>
<dbReference type="InterPro" id="IPR052514">
    <property type="entry name" value="SAM-dependent_MTase"/>
</dbReference>
<accession>A0A348WBV8</accession>
<dbReference type="GO" id="GO:0032259">
    <property type="term" value="P:methylation"/>
    <property type="evidence" value="ECO:0007669"/>
    <property type="project" value="UniProtKB-KW"/>
</dbReference>
<reference evidence="2 3" key="1">
    <citation type="journal article" date="2018" name="Nat. Biotechnol.">
        <title>A standardized bacterial taxonomy based on genome phylogeny substantially revises the tree of life.</title>
        <authorList>
            <person name="Parks D.H."/>
            <person name="Chuvochina M."/>
            <person name="Waite D.W."/>
            <person name="Rinke C."/>
            <person name="Skarshewski A."/>
            <person name="Chaumeil P.A."/>
            <person name="Hugenholtz P."/>
        </authorList>
    </citation>
    <scope>NUCLEOTIDE SEQUENCE [LARGE SCALE GENOMIC DNA]</scope>
    <source>
        <strain evidence="2">UBA9169</strain>
    </source>
</reference>
<dbReference type="PANTHER" id="PTHR34203">
    <property type="entry name" value="METHYLTRANSFERASE, FKBM FAMILY PROTEIN"/>
    <property type="match status" value="1"/>
</dbReference>
<keyword evidence="2" id="KW-0808">Transferase</keyword>
<dbReference type="Proteomes" id="UP000264719">
    <property type="component" value="Unassembled WGS sequence"/>
</dbReference>
<dbReference type="AlphaFoldDB" id="A0A348WBV8"/>
<dbReference type="Pfam" id="PF05050">
    <property type="entry name" value="Methyltransf_21"/>
    <property type="match status" value="1"/>
</dbReference>
<dbReference type="EMBL" id="DMVW01000091">
    <property type="protein sequence ID" value="HAR52020.1"/>
    <property type="molecule type" value="Genomic_DNA"/>
</dbReference>
<gene>
    <name evidence="2" type="ORF">DCS45_09105</name>
</gene>
<keyword evidence="2" id="KW-0489">Methyltransferase</keyword>
<dbReference type="InterPro" id="IPR029063">
    <property type="entry name" value="SAM-dependent_MTases_sf"/>
</dbReference>
<dbReference type="InterPro" id="IPR006342">
    <property type="entry name" value="FkbM_mtfrase"/>
</dbReference>
<dbReference type="GO" id="GO:0008168">
    <property type="term" value="F:methyltransferase activity"/>
    <property type="evidence" value="ECO:0007669"/>
    <property type="project" value="UniProtKB-KW"/>
</dbReference>
<dbReference type="NCBIfam" id="TIGR01444">
    <property type="entry name" value="fkbM_fam"/>
    <property type="match status" value="1"/>
</dbReference>
<name>A0A348WBV8_9RHOB</name>
<evidence type="ECO:0000313" key="3">
    <source>
        <dbReference type="Proteomes" id="UP000264719"/>
    </source>
</evidence>
<dbReference type="SUPFAM" id="SSF53335">
    <property type="entry name" value="S-adenosyl-L-methionine-dependent methyltransferases"/>
    <property type="match status" value="1"/>
</dbReference>
<dbReference type="Gene3D" id="3.40.50.150">
    <property type="entry name" value="Vaccinia Virus protein VP39"/>
    <property type="match status" value="1"/>
</dbReference>
<evidence type="ECO:0000313" key="2">
    <source>
        <dbReference type="EMBL" id="HAR52020.1"/>
    </source>
</evidence>